<dbReference type="AlphaFoldDB" id="A0A382UDE7"/>
<proteinExistence type="predicted"/>
<name>A0A382UDE7_9ZZZZ</name>
<reference evidence="1" key="1">
    <citation type="submission" date="2018-05" db="EMBL/GenBank/DDBJ databases">
        <authorList>
            <person name="Lanie J.A."/>
            <person name="Ng W.-L."/>
            <person name="Kazmierczak K.M."/>
            <person name="Andrzejewski T.M."/>
            <person name="Davidsen T.M."/>
            <person name="Wayne K.J."/>
            <person name="Tettelin H."/>
            <person name="Glass J.I."/>
            <person name="Rusch D."/>
            <person name="Podicherti R."/>
            <person name="Tsui H.-C.T."/>
            <person name="Winkler M.E."/>
        </authorList>
    </citation>
    <scope>NUCLEOTIDE SEQUENCE</scope>
</reference>
<organism evidence="1">
    <name type="scientific">marine metagenome</name>
    <dbReference type="NCBI Taxonomy" id="408172"/>
    <lineage>
        <taxon>unclassified sequences</taxon>
        <taxon>metagenomes</taxon>
        <taxon>ecological metagenomes</taxon>
    </lineage>
</organism>
<accession>A0A382UDE7</accession>
<sequence>MESSNAFFSANRASLERAPIFPSPVATRDLTNHSESCNAAIRPQITSSSGIPICSIAYATQTRTEPTG</sequence>
<dbReference type="EMBL" id="UINC01143387">
    <property type="protein sequence ID" value="SVD32276.1"/>
    <property type="molecule type" value="Genomic_DNA"/>
</dbReference>
<gene>
    <name evidence="1" type="ORF">METZ01_LOCUS385130</name>
</gene>
<feature type="non-terminal residue" evidence="1">
    <location>
        <position position="68"/>
    </location>
</feature>
<protein>
    <submittedName>
        <fullName evidence="1">Uncharacterized protein</fullName>
    </submittedName>
</protein>
<evidence type="ECO:0000313" key="1">
    <source>
        <dbReference type="EMBL" id="SVD32276.1"/>
    </source>
</evidence>